<sequence length="144" mass="16320">AGVEPKVEEAGDEPEAEGADVELEAEDPDGASEATMRTGSQRPFDVRDFPIGFHEEGESSAARDPQFKLAEKEVLLDLTRMERDRAEKRLSELIWWNERFYLEMVRKGAVPKPLSKDEGSERPRKMPKKSDKDEEPSDPYGPLM</sequence>
<comment type="caution">
    <text evidence="2">The sequence shown here is derived from an EMBL/GenBank/DDBJ whole genome shotgun (WGS) entry which is preliminary data.</text>
</comment>
<evidence type="ECO:0000256" key="1">
    <source>
        <dbReference type="SAM" id="MobiDB-lite"/>
    </source>
</evidence>
<proteinExistence type="predicted"/>
<feature type="non-terminal residue" evidence="2">
    <location>
        <position position="1"/>
    </location>
</feature>
<dbReference type="EMBL" id="BKCJ011367298">
    <property type="protein sequence ID" value="GFD26257.1"/>
    <property type="molecule type" value="Genomic_DNA"/>
</dbReference>
<accession>A0A699UUC3</accession>
<feature type="compositionally biased region" description="Basic and acidic residues" evidence="1">
    <location>
        <begin position="114"/>
        <end position="132"/>
    </location>
</feature>
<name>A0A699UUC3_TANCI</name>
<gene>
    <name evidence="2" type="ORF">Tci_898226</name>
</gene>
<dbReference type="AlphaFoldDB" id="A0A699UUC3"/>
<reference evidence="2" key="1">
    <citation type="journal article" date="2019" name="Sci. Rep.">
        <title>Draft genome of Tanacetum cinerariifolium, the natural source of mosquito coil.</title>
        <authorList>
            <person name="Yamashiro T."/>
            <person name="Shiraishi A."/>
            <person name="Satake H."/>
            <person name="Nakayama K."/>
        </authorList>
    </citation>
    <scope>NUCLEOTIDE SEQUENCE</scope>
</reference>
<organism evidence="2">
    <name type="scientific">Tanacetum cinerariifolium</name>
    <name type="common">Dalmatian daisy</name>
    <name type="synonym">Chrysanthemum cinerariifolium</name>
    <dbReference type="NCBI Taxonomy" id="118510"/>
    <lineage>
        <taxon>Eukaryota</taxon>
        <taxon>Viridiplantae</taxon>
        <taxon>Streptophyta</taxon>
        <taxon>Embryophyta</taxon>
        <taxon>Tracheophyta</taxon>
        <taxon>Spermatophyta</taxon>
        <taxon>Magnoliopsida</taxon>
        <taxon>eudicotyledons</taxon>
        <taxon>Gunneridae</taxon>
        <taxon>Pentapetalae</taxon>
        <taxon>asterids</taxon>
        <taxon>campanulids</taxon>
        <taxon>Asterales</taxon>
        <taxon>Asteraceae</taxon>
        <taxon>Asteroideae</taxon>
        <taxon>Anthemideae</taxon>
        <taxon>Anthemidinae</taxon>
        <taxon>Tanacetum</taxon>
    </lineage>
</organism>
<feature type="region of interest" description="Disordered" evidence="1">
    <location>
        <begin position="107"/>
        <end position="144"/>
    </location>
</feature>
<feature type="region of interest" description="Disordered" evidence="1">
    <location>
        <begin position="1"/>
        <end position="48"/>
    </location>
</feature>
<feature type="compositionally biased region" description="Acidic residues" evidence="1">
    <location>
        <begin position="10"/>
        <end position="30"/>
    </location>
</feature>
<protein>
    <submittedName>
        <fullName evidence="2">Uncharacterized protein</fullName>
    </submittedName>
</protein>
<evidence type="ECO:0000313" key="2">
    <source>
        <dbReference type="EMBL" id="GFD26257.1"/>
    </source>
</evidence>